<dbReference type="CDD" id="cd13441">
    <property type="entry name" value="CamS_repeat_1"/>
    <property type="match status" value="1"/>
</dbReference>
<dbReference type="InterPro" id="IPR011426">
    <property type="entry name" value="CamS"/>
</dbReference>
<proteinExistence type="predicted"/>
<evidence type="ECO:0000256" key="1">
    <source>
        <dbReference type="SAM" id="MobiDB-lite"/>
    </source>
</evidence>
<organism evidence="2 3">
    <name type="scientific">Sporosarcina soli</name>
    <dbReference type="NCBI Taxonomy" id="334736"/>
    <lineage>
        <taxon>Bacteria</taxon>
        <taxon>Bacillati</taxon>
        <taxon>Bacillota</taxon>
        <taxon>Bacilli</taxon>
        <taxon>Bacillales</taxon>
        <taxon>Caryophanaceae</taxon>
        <taxon>Sporosarcina</taxon>
    </lineage>
</organism>
<dbReference type="PROSITE" id="PS51257">
    <property type="entry name" value="PROKAR_LIPOPROTEIN"/>
    <property type="match status" value="1"/>
</dbReference>
<dbReference type="Pfam" id="PF07537">
    <property type="entry name" value="CamS"/>
    <property type="match status" value="1"/>
</dbReference>
<feature type="region of interest" description="Disordered" evidence="1">
    <location>
        <begin position="118"/>
        <end position="139"/>
    </location>
</feature>
<reference evidence="3" key="1">
    <citation type="journal article" date="2019" name="Int. J. Syst. Evol. Microbiol.">
        <title>The Global Catalogue of Microorganisms (GCM) 10K type strain sequencing project: providing services to taxonomists for standard genome sequencing and annotation.</title>
        <authorList>
            <consortium name="The Broad Institute Genomics Platform"/>
            <consortium name="The Broad Institute Genome Sequencing Center for Infectious Disease"/>
            <person name="Wu L."/>
            <person name="Ma J."/>
        </authorList>
    </citation>
    <scope>NUCLEOTIDE SEQUENCE [LARGE SCALE GENOMIC DNA]</scope>
    <source>
        <strain evidence="3">CGMCC 4.1434</strain>
    </source>
</reference>
<protein>
    <submittedName>
        <fullName evidence="2">CamS family sex pheromone protein</fullName>
    </submittedName>
</protein>
<dbReference type="Proteomes" id="UP001596109">
    <property type="component" value="Unassembled WGS sequence"/>
</dbReference>
<sequence>MKRVWLVTGLVGILLLGGCLPSIGKNEDEVVQENEENVEETVLIPDVKLKDEFYQTLIPFKKSASRGLIVSNLYTKYDMQEAEEGLLRLSVQNFSPSTHYFQEGQYIDRDTARSWLSRSSSDEAGLNPPAEEGLTEEQVAEQSPNILAHIVEQNYLIMTDDKKLRLDGISIGLALNSISYSRNGRETGIPDNVLEKEGMKIAEEVVRRLRAMDGLADVPIVVGLFKQESRNSIHPGTYFATAVAERGKAAPSGWKKVNEKYVVFPASSETENYRDMNTAFDSLKQDVDAYFPSFVNIIGTGFYKDGQLQSLRIQVPIQFFGTSEIIGFTQYLTALIVKYFPNVYAEVSISTSNGPEALIINEPGEKEPFVHIYGY</sequence>
<dbReference type="Gene3D" id="3.10.570.10">
    <property type="entry name" value="sex pheromone staph- cam373 precursor domain"/>
    <property type="match status" value="1"/>
</dbReference>
<evidence type="ECO:0000313" key="3">
    <source>
        <dbReference type="Proteomes" id="UP001596109"/>
    </source>
</evidence>
<gene>
    <name evidence="2" type="ORF">ACFPRA_24655</name>
</gene>
<comment type="caution">
    <text evidence="2">The sequence shown here is derived from an EMBL/GenBank/DDBJ whole genome shotgun (WGS) entry which is preliminary data.</text>
</comment>
<evidence type="ECO:0000313" key="2">
    <source>
        <dbReference type="EMBL" id="MFC5592073.1"/>
    </source>
</evidence>
<keyword evidence="3" id="KW-1185">Reference proteome</keyword>
<dbReference type="PIRSF" id="PIRSF012509">
    <property type="entry name" value="CamS"/>
    <property type="match status" value="1"/>
</dbReference>
<dbReference type="CDD" id="cd13440">
    <property type="entry name" value="CamS_repeat_2"/>
    <property type="match status" value="1"/>
</dbReference>
<name>A0ABW0TT83_9BACL</name>
<dbReference type="EMBL" id="JBHSNO010000022">
    <property type="protein sequence ID" value="MFC5592073.1"/>
    <property type="molecule type" value="Genomic_DNA"/>
</dbReference>
<dbReference type="RefSeq" id="WP_381440712.1">
    <property type="nucleotide sequence ID" value="NZ_JBHSNO010000022.1"/>
</dbReference>
<accession>A0ABW0TT83</accession>